<reference evidence="9" key="1">
    <citation type="journal article" date="2020" name="Nature">
        <title>Giant virus diversity and host interactions through global metagenomics.</title>
        <authorList>
            <person name="Schulz F."/>
            <person name="Roux S."/>
            <person name="Paez-Espino D."/>
            <person name="Jungbluth S."/>
            <person name="Walsh D.A."/>
            <person name="Denef V.J."/>
            <person name="McMahon K.D."/>
            <person name="Konstantinidis K.T."/>
            <person name="Eloe-Fadrosh E.A."/>
            <person name="Kyrpides N.C."/>
            <person name="Woyke T."/>
        </authorList>
    </citation>
    <scope>NUCLEOTIDE SEQUENCE</scope>
    <source>
        <strain evidence="9">GVMAG-S-1016704-121</strain>
    </source>
</reference>
<evidence type="ECO:0000256" key="3">
    <source>
        <dbReference type="ARBA" id="ARBA00022630"/>
    </source>
</evidence>
<evidence type="ECO:0000256" key="1">
    <source>
        <dbReference type="ARBA" id="ARBA00001974"/>
    </source>
</evidence>
<name>A0A6C0LVG6_9ZZZZ</name>
<accession>A0A6C0LVG6</accession>
<dbReference type="SUPFAM" id="SSF69000">
    <property type="entry name" value="FAD-dependent thiol oxidase"/>
    <property type="match status" value="1"/>
</dbReference>
<dbReference type="EMBL" id="MN740561">
    <property type="protein sequence ID" value="QHU33751.1"/>
    <property type="molecule type" value="Genomic_DNA"/>
</dbReference>
<evidence type="ECO:0000256" key="6">
    <source>
        <dbReference type="ARBA" id="ARBA00023157"/>
    </source>
</evidence>
<keyword evidence="7" id="KW-0812">Transmembrane</keyword>
<proteinExistence type="predicted"/>
<keyword evidence="3" id="KW-0285">Flavoprotein</keyword>
<organism evidence="9">
    <name type="scientific">viral metagenome</name>
    <dbReference type="NCBI Taxonomy" id="1070528"/>
    <lineage>
        <taxon>unclassified sequences</taxon>
        <taxon>metagenomes</taxon>
        <taxon>organismal metagenomes</taxon>
    </lineage>
</organism>
<dbReference type="InterPro" id="IPR039799">
    <property type="entry name" value="ALR/ERV"/>
</dbReference>
<dbReference type="EC" id="1.8.3.2" evidence="2"/>
<dbReference type="InterPro" id="IPR036774">
    <property type="entry name" value="ERV/ALR_sulphydryl_oxid_sf"/>
</dbReference>
<keyword evidence="7" id="KW-1133">Transmembrane helix</keyword>
<dbReference type="GO" id="GO:0005739">
    <property type="term" value="C:mitochondrion"/>
    <property type="evidence" value="ECO:0007669"/>
    <property type="project" value="TreeGrafter"/>
</dbReference>
<comment type="cofactor">
    <cofactor evidence="1">
        <name>FAD</name>
        <dbReference type="ChEBI" id="CHEBI:57692"/>
    </cofactor>
</comment>
<feature type="domain" description="ERV/ALR sulfhydryl oxidase" evidence="8">
    <location>
        <begin position="9"/>
        <end position="117"/>
    </location>
</feature>
<dbReference type="AlphaFoldDB" id="A0A6C0LVG6"/>
<evidence type="ECO:0000256" key="2">
    <source>
        <dbReference type="ARBA" id="ARBA00012512"/>
    </source>
</evidence>
<dbReference type="PROSITE" id="PS51324">
    <property type="entry name" value="ERV_ALR"/>
    <property type="match status" value="1"/>
</dbReference>
<dbReference type="GO" id="GO:0050660">
    <property type="term" value="F:flavin adenine dinucleotide binding"/>
    <property type="evidence" value="ECO:0007669"/>
    <property type="project" value="TreeGrafter"/>
</dbReference>
<dbReference type="Pfam" id="PF04777">
    <property type="entry name" value="Evr1_Alr"/>
    <property type="match status" value="1"/>
</dbReference>
<dbReference type="PANTHER" id="PTHR12645">
    <property type="entry name" value="ALR/ERV"/>
    <property type="match status" value="1"/>
</dbReference>
<evidence type="ECO:0000259" key="8">
    <source>
        <dbReference type="PROSITE" id="PS51324"/>
    </source>
</evidence>
<dbReference type="PANTHER" id="PTHR12645:SF0">
    <property type="entry name" value="FAD-LINKED SULFHYDRYL OXIDASE ALR"/>
    <property type="match status" value="1"/>
</dbReference>
<sequence>MPNKTDETSQVSIEIWGNALWNAIHSLSFSHPVACEDTCNKKQGMHDFLKSLKQVIPCEECRGHYSAWFDENVKEGKNSAIFKSRDSLTTALVNLHNEVNTRTNKPQVSIDTVRAKYITASTKCPGNATTSSLGLSGENSNRNIIILISSVVVASVIAAGVVGYRKYKKS</sequence>
<dbReference type="GO" id="GO:0016971">
    <property type="term" value="F:flavin-dependent sulfhydryl oxidase activity"/>
    <property type="evidence" value="ECO:0007669"/>
    <property type="project" value="InterPro"/>
</dbReference>
<evidence type="ECO:0000256" key="4">
    <source>
        <dbReference type="ARBA" id="ARBA00022827"/>
    </source>
</evidence>
<keyword evidence="7" id="KW-0472">Membrane</keyword>
<feature type="transmembrane region" description="Helical" evidence="7">
    <location>
        <begin position="144"/>
        <end position="164"/>
    </location>
</feature>
<protein>
    <recommendedName>
        <fullName evidence="2">thiol oxidase</fullName>
        <ecNumber evidence="2">1.8.3.2</ecNumber>
    </recommendedName>
</protein>
<evidence type="ECO:0000256" key="7">
    <source>
        <dbReference type="SAM" id="Phobius"/>
    </source>
</evidence>
<evidence type="ECO:0000313" key="9">
    <source>
        <dbReference type="EMBL" id="QHU33751.1"/>
    </source>
</evidence>
<keyword evidence="6" id="KW-1015">Disulfide bond</keyword>
<dbReference type="Gene3D" id="1.20.120.310">
    <property type="entry name" value="ERV/ALR sulfhydryl oxidase domain"/>
    <property type="match status" value="1"/>
</dbReference>
<dbReference type="InterPro" id="IPR017905">
    <property type="entry name" value="ERV/ALR_sulphydryl_oxidase"/>
</dbReference>
<evidence type="ECO:0000256" key="5">
    <source>
        <dbReference type="ARBA" id="ARBA00023002"/>
    </source>
</evidence>
<keyword evidence="5" id="KW-0560">Oxidoreductase</keyword>
<keyword evidence="4" id="KW-0274">FAD</keyword>